<dbReference type="AlphaFoldDB" id="A0A7S1J5K1"/>
<proteinExistence type="predicted"/>
<keyword evidence="1" id="KW-0732">Signal</keyword>
<evidence type="ECO:0000256" key="1">
    <source>
        <dbReference type="SAM" id="SignalP"/>
    </source>
</evidence>
<gene>
    <name evidence="2" type="ORF">EGYM00392_LOCUS44253</name>
</gene>
<feature type="chain" id="PRO_5030909583" description="Secreted protein" evidence="1">
    <location>
        <begin position="20"/>
        <end position="100"/>
    </location>
</feature>
<name>A0A7S1J5K1_9EUGL</name>
<evidence type="ECO:0000313" key="2">
    <source>
        <dbReference type="EMBL" id="CAD9033109.1"/>
    </source>
</evidence>
<feature type="signal peptide" evidence="1">
    <location>
        <begin position="1"/>
        <end position="19"/>
    </location>
</feature>
<sequence length="100" mass="11083">MFAPCSLLPLMSLILHACTREGGWNVTCQTTARLKSEVQLCRQRQFVTHRGDGIHVPGQCPLMDPQKSASQNGRYWRYCGIGGCVHTLILGLLNNTAELL</sequence>
<reference evidence="2" key="1">
    <citation type="submission" date="2021-01" db="EMBL/GenBank/DDBJ databases">
        <authorList>
            <person name="Corre E."/>
            <person name="Pelletier E."/>
            <person name="Niang G."/>
            <person name="Scheremetjew M."/>
            <person name="Finn R."/>
            <person name="Kale V."/>
            <person name="Holt S."/>
            <person name="Cochrane G."/>
            <person name="Meng A."/>
            <person name="Brown T."/>
            <person name="Cohen L."/>
        </authorList>
    </citation>
    <scope>NUCLEOTIDE SEQUENCE</scope>
    <source>
        <strain evidence="2">NIES-381</strain>
    </source>
</reference>
<evidence type="ECO:0008006" key="3">
    <source>
        <dbReference type="Google" id="ProtNLM"/>
    </source>
</evidence>
<dbReference type="EMBL" id="HBGA01119151">
    <property type="protein sequence ID" value="CAD9033109.1"/>
    <property type="molecule type" value="Transcribed_RNA"/>
</dbReference>
<accession>A0A7S1J5K1</accession>
<organism evidence="2">
    <name type="scientific">Eutreptiella gymnastica</name>
    <dbReference type="NCBI Taxonomy" id="73025"/>
    <lineage>
        <taxon>Eukaryota</taxon>
        <taxon>Discoba</taxon>
        <taxon>Euglenozoa</taxon>
        <taxon>Euglenida</taxon>
        <taxon>Spirocuta</taxon>
        <taxon>Euglenophyceae</taxon>
        <taxon>Eutreptiales</taxon>
        <taxon>Eutreptiaceae</taxon>
        <taxon>Eutreptiella</taxon>
    </lineage>
</organism>
<protein>
    <recommendedName>
        <fullName evidence="3">Secreted protein</fullName>
    </recommendedName>
</protein>